<feature type="compositionally biased region" description="Basic and acidic residues" evidence="1">
    <location>
        <begin position="78"/>
        <end position="89"/>
    </location>
</feature>
<protein>
    <submittedName>
        <fullName evidence="2">Uncharacterized protein</fullName>
    </submittedName>
</protein>
<gene>
    <name evidence="2" type="ORF">PMKS-003560</name>
</gene>
<evidence type="ECO:0000313" key="2">
    <source>
        <dbReference type="EMBL" id="GAV30054.1"/>
    </source>
</evidence>
<feature type="compositionally biased region" description="Low complexity" evidence="1">
    <location>
        <begin position="92"/>
        <end position="103"/>
    </location>
</feature>
<accession>A0A1Q2YKI6</accession>
<feature type="region of interest" description="Disordered" evidence="1">
    <location>
        <begin position="1"/>
        <end position="108"/>
    </location>
</feature>
<dbReference type="Proteomes" id="UP000186136">
    <property type="component" value="Unassembled WGS sequence"/>
</dbReference>
<sequence>MWMAAADLPAGTPTATHGQEWERWSKRGRAVPTTQGAEPSCPAGVSRTEGGQDQGVVEPVAGRRGVSGAAGEAAQRAAGEKQAVEHGEPDAAEAAAAPAAEPDVSAREGRCLLQPRGWGRC</sequence>
<dbReference type="AlphaFoldDB" id="A0A1Q2YKI6"/>
<keyword evidence="3" id="KW-1185">Reference proteome</keyword>
<proteinExistence type="predicted"/>
<evidence type="ECO:0000313" key="3">
    <source>
        <dbReference type="Proteomes" id="UP000186136"/>
    </source>
</evidence>
<evidence type="ECO:0000256" key="1">
    <source>
        <dbReference type="SAM" id="MobiDB-lite"/>
    </source>
</evidence>
<name>A0A1Q2YKI6_9ASCO</name>
<reference evidence="2 3" key="1">
    <citation type="submission" date="2016-08" db="EMBL/GenBank/DDBJ databases">
        <title>Whole genome shotgun sequence of Pichia membranifaciens KS47-1.</title>
        <authorList>
            <person name="Konishi M."/>
            <person name="Ishida M."/>
            <person name="Arakawa T."/>
            <person name="Kato Y."/>
            <person name="Horiuchi J."/>
        </authorList>
    </citation>
    <scope>NUCLEOTIDE SEQUENCE [LARGE SCALE GENOMIC DNA]</scope>
    <source>
        <strain evidence="2 3">KS47-1</strain>
    </source>
</reference>
<comment type="caution">
    <text evidence="2">The sequence shown here is derived from an EMBL/GenBank/DDBJ whole genome shotgun (WGS) entry which is preliminary data.</text>
</comment>
<feature type="compositionally biased region" description="Low complexity" evidence="1">
    <location>
        <begin position="60"/>
        <end position="77"/>
    </location>
</feature>
<dbReference type="EMBL" id="BDGI01000157">
    <property type="protein sequence ID" value="GAV30054.1"/>
    <property type="molecule type" value="Genomic_DNA"/>
</dbReference>
<organism evidence="2 3">
    <name type="scientific">Pichia membranifaciens</name>
    <dbReference type="NCBI Taxonomy" id="4926"/>
    <lineage>
        <taxon>Eukaryota</taxon>
        <taxon>Fungi</taxon>
        <taxon>Dikarya</taxon>
        <taxon>Ascomycota</taxon>
        <taxon>Saccharomycotina</taxon>
        <taxon>Pichiomycetes</taxon>
        <taxon>Pichiales</taxon>
        <taxon>Pichiaceae</taxon>
        <taxon>Pichia</taxon>
    </lineage>
</organism>